<reference evidence="4 5" key="1">
    <citation type="submission" date="2019-04" db="EMBL/GenBank/DDBJ databases">
        <authorList>
            <person name="Grouzdev D.S."/>
            <person name="Nazina T.N."/>
        </authorList>
    </citation>
    <scope>NUCLEOTIDE SEQUENCE [LARGE SCALE GENOMIC DNA]</scope>
    <source>
        <strain evidence="4 5">SHC 3-19</strain>
    </source>
</reference>
<accession>A0A5R9PI80</accession>
<keyword evidence="2" id="KW-0812">Transmembrane</keyword>
<dbReference type="InterPro" id="IPR002656">
    <property type="entry name" value="Acyl_transf_3_dom"/>
</dbReference>
<dbReference type="GO" id="GO:0016020">
    <property type="term" value="C:membrane"/>
    <property type="evidence" value="ECO:0007669"/>
    <property type="project" value="TreeGrafter"/>
</dbReference>
<keyword evidence="2" id="KW-0472">Membrane</keyword>
<protein>
    <submittedName>
        <fullName evidence="4">Acyltransferase</fullName>
    </submittedName>
</protein>
<evidence type="ECO:0000313" key="5">
    <source>
        <dbReference type="Proteomes" id="UP000308508"/>
    </source>
</evidence>
<feature type="transmembrane region" description="Helical" evidence="2">
    <location>
        <begin position="331"/>
        <end position="349"/>
    </location>
</feature>
<feature type="transmembrane region" description="Helical" evidence="2">
    <location>
        <begin position="369"/>
        <end position="390"/>
    </location>
</feature>
<name>A0A5R9PI80_9GAMM</name>
<sequence length="413" mass="45717">MRRQGRCRPSARRRERAPEGRAGSGPDRLHLSRRHAAVSGVAAPAARLPGLDLLRAVAVLWTLQFHSFIVGGLGPDWSWLSRYGWMGVDLFFVLSGYLIGGQLLRPLARGESPSLRAFYLKRAFRILPAFWAVLAVYLLWPGFREAPGMEPWWKFALFFVNLDIDYAANAAFSHAWSLCVEEHFYLLFPALALLLARKPSPAKFWAVCIAVLLGGIALRSGIWLHDDATRPQRPWFVEDIYYPTWNRLDGLLMGVMLAAWQVYRPASWARAAQHANLFALAGVVVMALAFWLFRDRVGLLGNSIGWPVLSLGLALLVFAGAQARGVLGARALPGAGWIAAISYSLYLVHKPMYAVVQAHWGSWLEGRGVVAWLLYGAASLAAAALLYYAVERPFLRLRGVVLARGSSVLPAMA</sequence>
<comment type="caution">
    <text evidence="4">The sequence shown here is derived from an EMBL/GenBank/DDBJ whole genome shotgun (WGS) entry which is preliminary data.</text>
</comment>
<evidence type="ECO:0000313" key="4">
    <source>
        <dbReference type="EMBL" id="TLX23231.1"/>
    </source>
</evidence>
<keyword evidence="4" id="KW-0808">Transferase</keyword>
<dbReference type="EMBL" id="SROY01000001">
    <property type="protein sequence ID" value="TLX23231.1"/>
    <property type="molecule type" value="Genomic_DNA"/>
</dbReference>
<dbReference type="GO" id="GO:0009103">
    <property type="term" value="P:lipopolysaccharide biosynthetic process"/>
    <property type="evidence" value="ECO:0007669"/>
    <property type="project" value="TreeGrafter"/>
</dbReference>
<dbReference type="PANTHER" id="PTHR23028">
    <property type="entry name" value="ACETYLTRANSFERASE"/>
    <property type="match status" value="1"/>
</dbReference>
<dbReference type="GO" id="GO:0016747">
    <property type="term" value="F:acyltransferase activity, transferring groups other than amino-acyl groups"/>
    <property type="evidence" value="ECO:0007669"/>
    <property type="project" value="InterPro"/>
</dbReference>
<feature type="domain" description="Acyltransferase 3" evidence="3">
    <location>
        <begin position="49"/>
        <end position="387"/>
    </location>
</feature>
<evidence type="ECO:0000256" key="1">
    <source>
        <dbReference type="SAM" id="MobiDB-lite"/>
    </source>
</evidence>
<keyword evidence="2" id="KW-1133">Transmembrane helix</keyword>
<keyword evidence="4" id="KW-0012">Acyltransferase</keyword>
<feature type="transmembrane region" description="Helical" evidence="2">
    <location>
        <begin position="53"/>
        <end position="71"/>
    </location>
</feature>
<keyword evidence="5" id="KW-1185">Reference proteome</keyword>
<gene>
    <name evidence="4" type="ORF">E5S66_00085</name>
</gene>
<feature type="transmembrane region" description="Helical" evidence="2">
    <location>
        <begin position="299"/>
        <end position="319"/>
    </location>
</feature>
<dbReference type="PANTHER" id="PTHR23028:SF53">
    <property type="entry name" value="ACYL_TRANSF_3 DOMAIN-CONTAINING PROTEIN"/>
    <property type="match status" value="1"/>
</dbReference>
<organism evidence="4 5">
    <name type="scientific">Thermomonas fusca</name>
    <dbReference type="NCBI Taxonomy" id="215690"/>
    <lineage>
        <taxon>Bacteria</taxon>
        <taxon>Pseudomonadati</taxon>
        <taxon>Pseudomonadota</taxon>
        <taxon>Gammaproteobacteria</taxon>
        <taxon>Lysobacterales</taxon>
        <taxon>Lysobacteraceae</taxon>
        <taxon>Thermomonas</taxon>
    </lineage>
</organism>
<evidence type="ECO:0000259" key="3">
    <source>
        <dbReference type="Pfam" id="PF01757"/>
    </source>
</evidence>
<feature type="transmembrane region" description="Helical" evidence="2">
    <location>
        <begin position="275"/>
        <end position="293"/>
    </location>
</feature>
<proteinExistence type="predicted"/>
<dbReference type="Proteomes" id="UP000308508">
    <property type="component" value="Unassembled WGS sequence"/>
</dbReference>
<feature type="region of interest" description="Disordered" evidence="1">
    <location>
        <begin position="1"/>
        <end position="28"/>
    </location>
</feature>
<dbReference type="STRING" id="1123377.GCA_000423885_01875"/>
<dbReference type="InterPro" id="IPR050879">
    <property type="entry name" value="Acyltransferase_3"/>
</dbReference>
<feature type="transmembrane region" description="Helical" evidence="2">
    <location>
        <begin position="124"/>
        <end position="143"/>
    </location>
</feature>
<feature type="transmembrane region" description="Helical" evidence="2">
    <location>
        <begin position="204"/>
        <end position="224"/>
    </location>
</feature>
<evidence type="ECO:0000256" key="2">
    <source>
        <dbReference type="SAM" id="Phobius"/>
    </source>
</evidence>
<dbReference type="AlphaFoldDB" id="A0A5R9PI80"/>
<feature type="compositionally biased region" description="Basic residues" evidence="1">
    <location>
        <begin position="1"/>
        <end position="15"/>
    </location>
</feature>
<dbReference type="Pfam" id="PF01757">
    <property type="entry name" value="Acyl_transf_3"/>
    <property type="match status" value="1"/>
</dbReference>
<feature type="transmembrane region" description="Helical" evidence="2">
    <location>
        <begin position="83"/>
        <end position="104"/>
    </location>
</feature>